<evidence type="ECO:0000256" key="1">
    <source>
        <dbReference type="SAM" id="MobiDB-lite"/>
    </source>
</evidence>
<feature type="region of interest" description="Disordered" evidence="1">
    <location>
        <begin position="62"/>
        <end position="105"/>
    </location>
</feature>
<gene>
    <name evidence="2" type="ORF">MtrunA17_Chr3g0099541</name>
</gene>
<accession>A0A396IRM9</accession>
<dbReference type="Proteomes" id="UP000265566">
    <property type="component" value="Chromosome 3"/>
</dbReference>
<evidence type="ECO:0000313" key="2">
    <source>
        <dbReference type="EMBL" id="RHN67143.1"/>
    </source>
</evidence>
<feature type="compositionally biased region" description="Polar residues" evidence="1">
    <location>
        <begin position="71"/>
        <end position="83"/>
    </location>
</feature>
<dbReference type="AlphaFoldDB" id="A0A396IRM9"/>
<dbReference type="EMBL" id="PSQE01000003">
    <property type="protein sequence ID" value="RHN67143.1"/>
    <property type="molecule type" value="Genomic_DNA"/>
</dbReference>
<proteinExistence type="predicted"/>
<sequence length="105" mass="12620">MEDVALKVMFSHIFELSDNKMATVAEMEHFRWGEIGEAWKWCRPLRAWEEDQLRECSTCLNSKQDDEQSESNKYLSKTRNTTMSHKDDEQNNVAQWLRNHKRKKK</sequence>
<dbReference type="Gramene" id="rna15292">
    <property type="protein sequence ID" value="RHN67143.1"/>
    <property type="gene ID" value="gene15292"/>
</dbReference>
<reference evidence="2" key="1">
    <citation type="journal article" date="2018" name="Nat. Plants">
        <title>Whole-genome landscape of Medicago truncatula symbiotic genes.</title>
        <authorList>
            <person name="Pecrix Y."/>
            <person name="Gamas P."/>
            <person name="Carrere S."/>
        </authorList>
    </citation>
    <scope>NUCLEOTIDE SEQUENCE</scope>
    <source>
        <tissue evidence="2">Leaves</tissue>
    </source>
</reference>
<protein>
    <submittedName>
        <fullName evidence="2">Uncharacterized protein</fullName>
    </submittedName>
</protein>
<comment type="caution">
    <text evidence="2">The sequence shown here is derived from an EMBL/GenBank/DDBJ whole genome shotgun (WGS) entry which is preliminary data.</text>
</comment>
<organism evidence="2">
    <name type="scientific">Medicago truncatula</name>
    <name type="common">Barrel medic</name>
    <name type="synonym">Medicago tribuloides</name>
    <dbReference type="NCBI Taxonomy" id="3880"/>
    <lineage>
        <taxon>Eukaryota</taxon>
        <taxon>Viridiplantae</taxon>
        <taxon>Streptophyta</taxon>
        <taxon>Embryophyta</taxon>
        <taxon>Tracheophyta</taxon>
        <taxon>Spermatophyta</taxon>
        <taxon>Magnoliopsida</taxon>
        <taxon>eudicotyledons</taxon>
        <taxon>Gunneridae</taxon>
        <taxon>Pentapetalae</taxon>
        <taxon>rosids</taxon>
        <taxon>fabids</taxon>
        <taxon>Fabales</taxon>
        <taxon>Fabaceae</taxon>
        <taxon>Papilionoideae</taxon>
        <taxon>50 kb inversion clade</taxon>
        <taxon>NPAAA clade</taxon>
        <taxon>Hologalegina</taxon>
        <taxon>IRL clade</taxon>
        <taxon>Trifolieae</taxon>
        <taxon>Medicago</taxon>
    </lineage>
</organism>
<name>A0A396IRM9_MEDTR</name>